<name>A0A396Z9Q4_9LEPT</name>
<reference evidence="2" key="1">
    <citation type="submission" date="2018-05" db="EMBL/GenBank/DDBJ databases">
        <title>Leptospira yasudae sp. nov. and Leptospira stimsonii sp. nov., two pathogenic species of the genus Leptospira isolated from environmental sources.</title>
        <authorList>
            <person name="Casanovas-Massana A."/>
            <person name="Hamond C."/>
            <person name="Santos L.A."/>
            <person name="Hacker K.P."/>
            <person name="Balassiano I."/>
            <person name="Medeiros M.A."/>
            <person name="Reis M.G."/>
            <person name="Ko A.I."/>
            <person name="Wunder E.A."/>
        </authorList>
    </citation>
    <scope>NUCLEOTIDE SEQUENCE [LARGE SCALE GENOMIC DNA]</scope>
    <source>
        <strain evidence="2">Yale</strain>
    </source>
</reference>
<accession>A0A396Z9Q4</accession>
<dbReference type="AlphaFoldDB" id="A0A396Z9Q4"/>
<evidence type="ECO:0000313" key="1">
    <source>
        <dbReference type="EMBL" id="RHX90387.1"/>
    </source>
</evidence>
<protein>
    <submittedName>
        <fullName evidence="1">Uncharacterized protein</fullName>
    </submittedName>
</protein>
<proteinExistence type="predicted"/>
<dbReference type="EMBL" id="QHCT01000002">
    <property type="protein sequence ID" value="RHX90387.1"/>
    <property type="molecule type" value="Genomic_DNA"/>
</dbReference>
<dbReference type="Proteomes" id="UP000265798">
    <property type="component" value="Unassembled WGS sequence"/>
</dbReference>
<sequence length="71" mass="8443">MKNRKFSLRMKVIPFGSCHRNKTCDLRKKTIFRGTTFKKAMNIKELLTQELYEKFFVLKKFVSISHLGSSR</sequence>
<organism evidence="1 2">
    <name type="scientific">Leptospira stimsonii</name>
    <dbReference type="NCBI Taxonomy" id="2202203"/>
    <lineage>
        <taxon>Bacteria</taxon>
        <taxon>Pseudomonadati</taxon>
        <taxon>Spirochaetota</taxon>
        <taxon>Spirochaetia</taxon>
        <taxon>Leptospirales</taxon>
        <taxon>Leptospiraceae</taxon>
        <taxon>Leptospira</taxon>
    </lineage>
</organism>
<comment type="caution">
    <text evidence="1">The sequence shown here is derived from an EMBL/GenBank/DDBJ whole genome shotgun (WGS) entry which is preliminary data.</text>
</comment>
<evidence type="ECO:0000313" key="2">
    <source>
        <dbReference type="Proteomes" id="UP000265798"/>
    </source>
</evidence>
<gene>
    <name evidence="1" type="ORF">DLM75_08135</name>
</gene>